<dbReference type="eggNOG" id="COG0613">
    <property type="taxonomic scope" value="Bacteria"/>
</dbReference>
<evidence type="ECO:0000259" key="1">
    <source>
        <dbReference type="SMART" id="SM00481"/>
    </source>
</evidence>
<dbReference type="GO" id="GO:0004534">
    <property type="term" value="F:5'-3' RNA exonuclease activity"/>
    <property type="evidence" value="ECO:0007669"/>
    <property type="project" value="TreeGrafter"/>
</dbReference>
<dbReference type="InterPro" id="IPR003141">
    <property type="entry name" value="Pol/His_phosphatase_N"/>
</dbReference>
<protein>
    <submittedName>
        <fullName evidence="2">Secreted protein</fullName>
    </submittedName>
</protein>
<sequence>MSREFHYNIELYPEDSKKLIPLELEVPEGIKEIVIKANLDPEFLSHEESKKLIREAIKNYISQGFEPLDIKQISAEILDKIIREFSPLRNIVNLRVIDADGDFRGTGDQRFTKGIPIKIGTYESTLGCVSGEIKPGIWQLILEIKQILKKCVLNIVVYLNREEITKVKDVILPYTPVIREPYDKSGWVKGDIHLHSYHSDGELSIEELIKFSIKRGLDFIFLTDHNKISGFHTIEWEFYPIYGGIEFTTFWGHFLGLGLKEYISWDLVNPSLGIRRLSEMVRSQGGIFCVAHPYTMSAPVCPGCRCEIYLDYNFVDAIEIWTGSFERRRFEITESIKRWREILKNGFRVTALGSSDMHKIEDIKEDVPVNYLYVEDLSEESILKAIKEGRAYVTSGPEIEFYINDYSIGDSVNFDEDLILKYACGRESELRIIYNGDEYIKIPNTKKGAFHLKVKDPGYIYLEFWEGKKLIAFTNPIYLI</sequence>
<dbReference type="KEGG" id="dth:DICTH_1928"/>
<dbReference type="PANTHER" id="PTHR42924:SF3">
    <property type="entry name" value="POLYMERASE_HISTIDINOL PHOSPHATASE N-TERMINAL DOMAIN-CONTAINING PROTEIN"/>
    <property type="match status" value="1"/>
</dbReference>
<dbReference type="NCBIfam" id="NF038032">
    <property type="entry name" value="CehA_McbA_metalo"/>
    <property type="match status" value="1"/>
</dbReference>
<dbReference type="STRING" id="309799.DICTH_1928"/>
<dbReference type="HOGENOM" id="CLU_032306_1_0_0"/>
<feature type="domain" description="Polymerase/histidinol phosphatase N-terminal" evidence="1">
    <location>
        <begin position="190"/>
        <end position="251"/>
    </location>
</feature>
<organism evidence="2 3">
    <name type="scientific">Dictyoglomus thermophilum (strain ATCC 35947 / DSM 3960 / H-6-12)</name>
    <dbReference type="NCBI Taxonomy" id="309799"/>
    <lineage>
        <taxon>Bacteria</taxon>
        <taxon>Pseudomonadati</taxon>
        <taxon>Dictyoglomota</taxon>
        <taxon>Dictyoglomia</taxon>
        <taxon>Dictyoglomales</taxon>
        <taxon>Dictyoglomaceae</taxon>
        <taxon>Dictyoglomus</taxon>
    </lineage>
</organism>
<proteinExistence type="predicted"/>
<keyword evidence="3" id="KW-1185">Reference proteome</keyword>
<dbReference type="PANTHER" id="PTHR42924">
    <property type="entry name" value="EXONUCLEASE"/>
    <property type="match status" value="1"/>
</dbReference>
<dbReference type="EMBL" id="CP001146">
    <property type="protein sequence ID" value="ACI19453.1"/>
    <property type="molecule type" value="Genomic_DNA"/>
</dbReference>
<reference evidence="2 3" key="1">
    <citation type="journal article" date="2014" name="Genome Announc.">
        <title>Complete Genome Sequence of the Extreme Thermophile Dictyoglomus thermophilum H-6-12.</title>
        <authorList>
            <person name="Coil D.A."/>
            <person name="Badger J.H."/>
            <person name="Forberger H.C."/>
            <person name="Riggs F."/>
            <person name="Madupu R."/>
            <person name="Fedorova N."/>
            <person name="Ward N."/>
            <person name="Robb F.T."/>
            <person name="Eisen J.A."/>
        </authorList>
    </citation>
    <scope>NUCLEOTIDE SEQUENCE [LARGE SCALE GENOMIC DNA]</scope>
    <source>
        <strain evidence="3">ATCC 35947 / DSM 3960 / H-6-12</strain>
    </source>
</reference>
<dbReference type="OrthoDB" id="9804333at2"/>
<dbReference type="Gene3D" id="3.20.20.140">
    <property type="entry name" value="Metal-dependent hydrolases"/>
    <property type="match status" value="1"/>
</dbReference>
<dbReference type="InterPro" id="IPR004013">
    <property type="entry name" value="PHP_dom"/>
</dbReference>
<gene>
    <name evidence="2" type="ordered locus">DICTH_1928</name>
</gene>
<dbReference type="SUPFAM" id="SSF89550">
    <property type="entry name" value="PHP domain-like"/>
    <property type="match status" value="1"/>
</dbReference>
<evidence type="ECO:0000313" key="3">
    <source>
        <dbReference type="Proteomes" id="UP000001733"/>
    </source>
</evidence>
<dbReference type="Pfam" id="PF02811">
    <property type="entry name" value="PHP"/>
    <property type="match status" value="1"/>
</dbReference>
<dbReference type="GO" id="GO:0035312">
    <property type="term" value="F:5'-3' DNA exonuclease activity"/>
    <property type="evidence" value="ECO:0007669"/>
    <property type="project" value="TreeGrafter"/>
</dbReference>
<accession>B5YBW8</accession>
<dbReference type="SMART" id="SM00481">
    <property type="entry name" value="POLIIIAc"/>
    <property type="match status" value="1"/>
</dbReference>
<dbReference type="Proteomes" id="UP000001733">
    <property type="component" value="Chromosome"/>
</dbReference>
<dbReference type="CDD" id="cd07432">
    <property type="entry name" value="PHP_HisPPase"/>
    <property type="match status" value="1"/>
</dbReference>
<dbReference type="InterPro" id="IPR016195">
    <property type="entry name" value="Pol/histidinol_Pase-like"/>
</dbReference>
<dbReference type="InterPro" id="IPR052018">
    <property type="entry name" value="PHP_domain"/>
</dbReference>
<name>B5YBW8_DICT6</name>
<dbReference type="PaxDb" id="309799-DICTH_1928"/>
<evidence type="ECO:0000313" key="2">
    <source>
        <dbReference type="EMBL" id="ACI19453.1"/>
    </source>
</evidence>
<dbReference type="RefSeq" id="WP_012548085.1">
    <property type="nucleotide sequence ID" value="NC_011297.1"/>
</dbReference>
<dbReference type="AlphaFoldDB" id="B5YBW8"/>